<feature type="compositionally biased region" description="Low complexity" evidence="1">
    <location>
        <begin position="44"/>
        <end position="54"/>
    </location>
</feature>
<dbReference type="EnsemblPlants" id="Pp3c15_7500V3.1">
    <property type="protein sequence ID" value="PAC:32927612.CDS.1"/>
    <property type="gene ID" value="Pp3c15_7500"/>
</dbReference>
<dbReference type="AlphaFoldDB" id="A0A2K1JCC3"/>
<dbReference type="EMBL" id="ABEU02000015">
    <property type="protein sequence ID" value="PNR39180.1"/>
    <property type="molecule type" value="Genomic_DNA"/>
</dbReference>
<name>A0A2K1JCC3_PHYPA</name>
<evidence type="ECO:0000256" key="1">
    <source>
        <dbReference type="SAM" id="MobiDB-lite"/>
    </source>
</evidence>
<proteinExistence type="predicted"/>
<sequence>MASNRRRSKPSLLPIVENRRAKVCDSFAAFDDSAASLGQHCGESSPIPNSSSLSKKGRHLKSVTRSPVKLKDAFVELMVTPRGAYSSHSMGMVMWPVVDIGGHDIVSSALRSSSCTNSNQKVR</sequence>
<reference evidence="2 4" key="2">
    <citation type="journal article" date="2018" name="Plant J.">
        <title>The Physcomitrella patens chromosome-scale assembly reveals moss genome structure and evolution.</title>
        <authorList>
            <person name="Lang D."/>
            <person name="Ullrich K.K."/>
            <person name="Murat F."/>
            <person name="Fuchs J."/>
            <person name="Jenkins J."/>
            <person name="Haas F.B."/>
            <person name="Piednoel M."/>
            <person name="Gundlach H."/>
            <person name="Van Bel M."/>
            <person name="Meyberg R."/>
            <person name="Vives C."/>
            <person name="Morata J."/>
            <person name="Symeonidi A."/>
            <person name="Hiss M."/>
            <person name="Muchero W."/>
            <person name="Kamisugi Y."/>
            <person name="Saleh O."/>
            <person name="Blanc G."/>
            <person name="Decker E.L."/>
            <person name="van Gessel N."/>
            <person name="Grimwood J."/>
            <person name="Hayes R.D."/>
            <person name="Graham S.W."/>
            <person name="Gunter L.E."/>
            <person name="McDaniel S.F."/>
            <person name="Hoernstein S.N.W."/>
            <person name="Larsson A."/>
            <person name="Li F.W."/>
            <person name="Perroud P.F."/>
            <person name="Phillips J."/>
            <person name="Ranjan P."/>
            <person name="Rokshar D.S."/>
            <person name="Rothfels C.J."/>
            <person name="Schneider L."/>
            <person name="Shu S."/>
            <person name="Stevenson D.W."/>
            <person name="Thummler F."/>
            <person name="Tillich M."/>
            <person name="Villarreal Aguilar J.C."/>
            <person name="Widiez T."/>
            <person name="Wong G.K."/>
            <person name="Wymore A."/>
            <person name="Zhang Y."/>
            <person name="Zimmer A.D."/>
            <person name="Quatrano R.S."/>
            <person name="Mayer K.F.X."/>
            <person name="Goodstein D."/>
            <person name="Casacuberta J.M."/>
            <person name="Vandepoele K."/>
            <person name="Reski R."/>
            <person name="Cuming A.C."/>
            <person name="Tuskan G.A."/>
            <person name="Maumus F."/>
            <person name="Salse J."/>
            <person name="Schmutz J."/>
            <person name="Rensing S.A."/>
        </authorList>
    </citation>
    <scope>NUCLEOTIDE SEQUENCE [LARGE SCALE GENOMIC DNA]</scope>
    <source>
        <strain evidence="3 4">cv. Gransden 2004</strain>
    </source>
</reference>
<evidence type="ECO:0000313" key="4">
    <source>
        <dbReference type="Proteomes" id="UP000006727"/>
    </source>
</evidence>
<dbReference type="PaxDb" id="3218-PP1S189_67V6.1"/>
<dbReference type="Gramene" id="Pp3c15_7500V3.1">
    <property type="protein sequence ID" value="PAC:32927612.CDS.1"/>
    <property type="gene ID" value="Pp3c15_7500"/>
</dbReference>
<dbReference type="EnsemblPlants" id="Pp3c15_7500V3.2">
    <property type="protein sequence ID" value="PAC:32927613.CDS.1"/>
    <property type="gene ID" value="Pp3c15_7500"/>
</dbReference>
<reference evidence="2 4" key="1">
    <citation type="journal article" date="2008" name="Science">
        <title>The Physcomitrella genome reveals evolutionary insights into the conquest of land by plants.</title>
        <authorList>
            <person name="Rensing S."/>
            <person name="Lang D."/>
            <person name="Zimmer A."/>
            <person name="Terry A."/>
            <person name="Salamov A."/>
            <person name="Shapiro H."/>
            <person name="Nishiyama T."/>
            <person name="Perroud P.-F."/>
            <person name="Lindquist E."/>
            <person name="Kamisugi Y."/>
            <person name="Tanahashi T."/>
            <person name="Sakakibara K."/>
            <person name="Fujita T."/>
            <person name="Oishi K."/>
            <person name="Shin-I T."/>
            <person name="Kuroki Y."/>
            <person name="Toyoda A."/>
            <person name="Suzuki Y."/>
            <person name="Hashimoto A."/>
            <person name="Yamaguchi K."/>
            <person name="Sugano A."/>
            <person name="Kohara Y."/>
            <person name="Fujiyama A."/>
            <person name="Anterola A."/>
            <person name="Aoki S."/>
            <person name="Ashton N."/>
            <person name="Barbazuk W.B."/>
            <person name="Barker E."/>
            <person name="Bennetzen J."/>
            <person name="Bezanilla M."/>
            <person name="Blankenship R."/>
            <person name="Cho S.H."/>
            <person name="Dutcher S."/>
            <person name="Estelle M."/>
            <person name="Fawcett J.A."/>
            <person name="Gundlach H."/>
            <person name="Hanada K."/>
            <person name="Heyl A."/>
            <person name="Hicks K.A."/>
            <person name="Hugh J."/>
            <person name="Lohr M."/>
            <person name="Mayer K."/>
            <person name="Melkozernov A."/>
            <person name="Murata T."/>
            <person name="Nelson D."/>
            <person name="Pils B."/>
            <person name="Prigge M."/>
            <person name="Reiss B."/>
            <person name="Renner T."/>
            <person name="Rombauts S."/>
            <person name="Rushton P."/>
            <person name="Sanderfoot A."/>
            <person name="Schween G."/>
            <person name="Shiu S.-H."/>
            <person name="Stueber K."/>
            <person name="Theodoulou F.L."/>
            <person name="Tu H."/>
            <person name="Van de Peer Y."/>
            <person name="Verrier P.J."/>
            <person name="Waters E."/>
            <person name="Wood A."/>
            <person name="Yang L."/>
            <person name="Cove D."/>
            <person name="Cuming A."/>
            <person name="Hasebe M."/>
            <person name="Lucas S."/>
            <person name="Mishler D.B."/>
            <person name="Reski R."/>
            <person name="Grigoriev I."/>
            <person name="Quatrano R.S."/>
            <person name="Boore J.L."/>
        </authorList>
    </citation>
    <scope>NUCLEOTIDE SEQUENCE [LARGE SCALE GENOMIC DNA]</scope>
    <source>
        <strain evidence="3 4">cv. Gransden 2004</strain>
    </source>
</reference>
<feature type="region of interest" description="Disordered" evidence="1">
    <location>
        <begin position="38"/>
        <end position="65"/>
    </location>
</feature>
<evidence type="ECO:0000313" key="2">
    <source>
        <dbReference type="EMBL" id="PNR39180.1"/>
    </source>
</evidence>
<reference evidence="3" key="3">
    <citation type="submission" date="2020-12" db="UniProtKB">
        <authorList>
            <consortium name="EnsemblPlants"/>
        </authorList>
    </citation>
    <scope>IDENTIFICATION</scope>
</reference>
<evidence type="ECO:0000313" key="3">
    <source>
        <dbReference type="EnsemblPlants" id="PAC:32927612.CDS.1"/>
    </source>
</evidence>
<protein>
    <submittedName>
        <fullName evidence="2 3">Uncharacterized protein</fullName>
    </submittedName>
</protein>
<accession>A0A2K1JCC3</accession>
<dbReference type="InParanoid" id="A0A2K1JCC3"/>
<organism evidence="2">
    <name type="scientific">Physcomitrium patens</name>
    <name type="common">Spreading-leaved earth moss</name>
    <name type="synonym">Physcomitrella patens</name>
    <dbReference type="NCBI Taxonomy" id="3218"/>
    <lineage>
        <taxon>Eukaryota</taxon>
        <taxon>Viridiplantae</taxon>
        <taxon>Streptophyta</taxon>
        <taxon>Embryophyta</taxon>
        <taxon>Bryophyta</taxon>
        <taxon>Bryophytina</taxon>
        <taxon>Bryopsida</taxon>
        <taxon>Funariidae</taxon>
        <taxon>Funariales</taxon>
        <taxon>Funariaceae</taxon>
        <taxon>Physcomitrium</taxon>
    </lineage>
</organism>
<keyword evidence="4" id="KW-1185">Reference proteome</keyword>
<dbReference type="Gramene" id="Pp3c15_7500V3.2">
    <property type="protein sequence ID" value="PAC:32927613.CDS.1"/>
    <property type="gene ID" value="Pp3c15_7500"/>
</dbReference>
<dbReference type="Proteomes" id="UP000006727">
    <property type="component" value="Chromosome 15"/>
</dbReference>
<gene>
    <name evidence="2" type="ORF">PHYPA_019458</name>
</gene>